<reference evidence="1 2" key="1">
    <citation type="journal article" date="2017" name="Nat. Microbiol.">
        <title>Natural product diversity associated with the nematode symbionts Photorhabdus and Xenorhabdus.</title>
        <authorList>
            <person name="Tobias N.J."/>
            <person name="Wolff H."/>
            <person name="Djahanschiri B."/>
            <person name="Grundmann F."/>
            <person name="Kronenwerth M."/>
            <person name="Shi Y.M."/>
            <person name="Simonyi S."/>
            <person name="Grun P."/>
            <person name="Shapiro-Ilan D."/>
            <person name="Pidot S.J."/>
            <person name="Stinear T.P."/>
            <person name="Ebersberger I."/>
            <person name="Bode H.B."/>
        </authorList>
    </citation>
    <scope>NUCLEOTIDE SEQUENCE [LARGE SCALE GENOMIC DNA]</scope>
    <source>
        <strain evidence="1 2">DSM 17904</strain>
    </source>
</reference>
<sequence length="41" mass="5012">MIDNFAGYPEFFWFLKSLCEQKNNMLSSVLKFIEYNRLNLF</sequence>
<evidence type="ECO:0000313" key="2">
    <source>
        <dbReference type="Proteomes" id="UP000222366"/>
    </source>
</evidence>
<comment type="caution">
    <text evidence="1">The sequence shown here is derived from an EMBL/GenBank/DDBJ whole genome shotgun (WGS) entry which is preliminary data.</text>
</comment>
<dbReference type="Proteomes" id="UP000222366">
    <property type="component" value="Unassembled WGS sequence"/>
</dbReference>
<keyword evidence="2" id="KW-1185">Reference proteome</keyword>
<dbReference type="EMBL" id="NJAJ01000005">
    <property type="protein sequence ID" value="PHM67081.1"/>
    <property type="molecule type" value="Genomic_DNA"/>
</dbReference>
<protein>
    <submittedName>
        <fullName evidence="1">Uncharacterized protein</fullName>
    </submittedName>
</protein>
<dbReference type="AlphaFoldDB" id="A0A2D0KUK5"/>
<proteinExistence type="predicted"/>
<accession>A0A2D0KUK5</accession>
<name>A0A2D0KUK5_9GAMM</name>
<organism evidence="1 2">
    <name type="scientific">Xenorhabdus stockiae</name>
    <dbReference type="NCBI Taxonomy" id="351614"/>
    <lineage>
        <taxon>Bacteria</taxon>
        <taxon>Pseudomonadati</taxon>
        <taxon>Pseudomonadota</taxon>
        <taxon>Gammaproteobacteria</taxon>
        <taxon>Enterobacterales</taxon>
        <taxon>Morganellaceae</taxon>
        <taxon>Xenorhabdus</taxon>
    </lineage>
</organism>
<evidence type="ECO:0000313" key="1">
    <source>
        <dbReference type="EMBL" id="PHM67081.1"/>
    </source>
</evidence>
<gene>
    <name evidence="1" type="ORF">Xsto_00742</name>
</gene>